<accession>A0A972JL41</accession>
<dbReference type="Proteomes" id="UP000737113">
    <property type="component" value="Unassembled WGS sequence"/>
</dbReference>
<evidence type="ECO:0000313" key="1">
    <source>
        <dbReference type="EMBL" id="NMH65032.1"/>
    </source>
</evidence>
<proteinExistence type="predicted"/>
<organism evidence="1 2">
    <name type="scientific">Shewanella salipaludis</name>
    <dbReference type="NCBI Taxonomy" id="2723052"/>
    <lineage>
        <taxon>Bacteria</taxon>
        <taxon>Pseudomonadati</taxon>
        <taxon>Pseudomonadota</taxon>
        <taxon>Gammaproteobacteria</taxon>
        <taxon>Alteromonadales</taxon>
        <taxon>Shewanellaceae</taxon>
        <taxon>Shewanella</taxon>
    </lineage>
</organism>
<protein>
    <recommendedName>
        <fullName evidence="3">Cytochrome oxidase</fullName>
    </recommendedName>
</protein>
<evidence type="ECO:0000313" key="2">
    <source>
        <dbReference type="Proteomes" id="UP000737113"/>
    </source>
</evidence>
<name>A0A972JL41_9GAMM</name>
<sequence length="183" mass="19838">MNSQTQSGNRSKTMLVLLFSAFILPVAIAKLVLGMGLYQGGATNQGELLSPPLDYAKLAMTNPLPHSWQILYLLPAHCDQACSDRLYILHQSHIALGRDRDRVKPLIMTRADSDLAALAGQDFITAEASDELAAMLAQRLIIVDPLGSLVMGYPAVTGREAHLAQGKALLKDLHKLLKLSRVG</sequence>
<evidence type="ECO:0008006" key="3">
    <source>
        <dbReference type="Google" id="ProtNLM"/>
    </source>
</evidence>
<dbReference type="AlphaFoldDB" id="A0A972JL41"/>
<keyword evidence="2" id="KW-1185">Reference proteome</keyword>
<gene>
    <name evidence="1" type="ORF">HC757_07580</name>
</gene>
<comment type="caution">
    <text evidence="1">The sequence shown here is derived from an EMBL/GenBank/DDBJ whole genome shotgun (WGS) entry which is preliminary data.</text>
</comment>
<dbReference type="EMBL" id="JAAXYH010000004">
    <property type="protein sequence ID" value="NMH65032.1"/>
    <property type="molecule type" value="Genomic_DNA"/>
</dbReference>
<reference evidence="1" key="1">
    <citation type="submission" date="2020-04" db="EMBL/GenBank/DDBJ databases">
        <title>Description of Shewanella salipaludis sp. nov., isolated from a salt marsh.</title>
        <authorList>
            <person name="Park S."/>
            <person name="Yoon J.-H."/>
        </authorList>
    </citation>
    <scope>NUCLEOTIDE SEQUENCE</scope>
    <source>
        <strain evidence="1">SHSM-M6</strain>
    </source>
</reference>
<dbReference type="RefSeq" id="WP_169563722.1">
    <property type="nucleotide sequence ID" value="NZ_JAAXYH010000004.1"/>
</dbReference>